<dbReference type="InterPro" id="IPR032630">
    <property type="entry name" value="P_typ_ATPase_c"/>
</dbReference>
<gene>
    <name evidence="8" type="primary">Atp10b</name>
    <name evidence="8" type="ORF">MYSCRO_R02450</name>
</gene>
<dbReference type="PANTHER" id="PTHR24092:SF79">
    <property type="entry name" value="PHOSPHOLIPID-TRANSPORTING ATPASE VB"/>
    <property type="match status" value="1"/>
</dbReference>
<dbReference type="Proteomes" id="UP000537747">
    <property type="component" value="Unassembled WGS sequence"/>
</dbReference>
<evidence type="ECO:0000313" key="9">
    <source>
        <dbReference type="Proteomes" id="UP000537747"/>
    </source>
</evidence>
<dbReference type="InterPro" id="IPR023298">
    <property type="entry name" value="ATPase_P-typ_TM_dom_sf"/>
</dbReference>
<evidence type="ECO:0000256" key="1">
    <source>
        <dbReference type="ARBA" id="ARBA00004141"/>
    </source>
</evidence>
<keyword evidence="2" id="KW-0812">Transmembrane</keyword>
<evidence type="ECO:0000256" key="6">
    <source>
        <dbReference type="ARBA" id="ARBA00023136"/>
    </source>
</evidence>
<dbReference type="GO" id="GO:0046872">
    <property type="term" value="F:metal ion binding"/>
    <property type="evidence" value="ECO:0007669"/>
    <property type="project" value="UniProtKB-KW"/>
</dbReference>
<evidence type="ECO:0000259" key="7">
    <source>
        <dbReference type="Pfam" id="PF16212"/>
    </source>
</evidence>
<evidence type="ECO:0000256" key="3">
    <source>
        <dbReference type="ARBA" id="ARBA00022723"/>
    </source>
</evidence>
<keyword evidence="6" id="KW-0472">Membrane</keyword>
<dbReference type="GO" id="GO:0005886">
    <property type="term" value="C:plasma membrane"/>
    <property type="evidence" value="ECO:0007669"/>
    <property type="project" value="TreeGrafter"/>
</dbReference>
<dbReference type="Gene3D" id="3.40.50.1000">
    <property type="entry name" value="HAD superfamily/HAD-like"/>
    <property type="match status" value="1"/>
</dbReference>
<dbReference type="OrthoDB" id="377733at2759"/>
<comment type="subcellular location">
    <subcellularLocation>
        <location evidence="1">Membrane</location>
        <topology evidence="1">Multi-pass membrane protein</topology>
    </subcellularLocation>
</comment>
<keyword evidence="3" id="KW-0479">Metal-binding</keyword>
<dbReference type="GO" id="GO:0140326">
    <property type="term" value="F:ATPase-coupled intramembrane lipid transporter activity"/>
    <property type="evidence" value="ECO:0007669"/>
    <property type="project" value="TreeGrafter"/>
</dbReference>
<sequence>GLVIDGRTLKIIFQGGLEEKFLELTQHCRSVLCCHATPLLKSMVVKLVRRRLKGMTLSIGDGANDVSMIQAADVGIGISGQEGMQVPAQFLSFPLFSGSPLPLNKLLKTNVRHKCHMGNHVFVFSSPQCYANVLFWYQFFCGFSGSTMIDYWQMIFFNLFFTSVPPLLFGTLDKDVSAETLLRLPELYKSGQ</sequence>
<comment type="caution">
    <text evidence="8">The sequence shown here is derived from an EMBL/GenBank/DDBJ whole genome shotgun (WGS) entry which is preliminary data.</text>
</comment>
<evidence type="ECO:0000313" key="8">
    <source>
        <dbReference type="EMBL" id="NXS19039.1"/>
    </source>
</evidence>
<evidence type="ECO:0000256" key="2">
    <source>
        <dbReference type="ARBA" id="ARBA00022692"/>
    </source>
</evidence>
<dbReference type="GO" id="GO:0045332">
    <property type="term" value="P:phospholipid translocation"/>
    <property type="evidence" value="ECO:0007669"/>
    <property type="project" value="TreeGrafter"/>
</dbReference>
<feature type="domain" description="P-type ATPase C-terminal" evidence="7">
    <location>
        <begin position="128"/>
        <end position="192"/>
    </location>
</feature>
<dbReference type="SUPFAM" id="SSF56784">
    <property type="entry name" value="HAD-like"/>
    <property type="match status" value="1"/>
</dbReference>
<feature type="non-terminal residue" evidence="8">
    <location>
        <position position="192"/>
    </location>
</feature>
<dbReference type="SUPFAM" id="SSF81665">
    <property type="entry name" value="Calcium ATPase, transmembrane domain M"/>
    <property type="match status" value="1"/>
</dbReference>
<evidence type="ECO:0000256" key="5">
    <source>
        <dbReference type="ARBA" id="ARBA00022989"/>
    </source>
</evidence>
<keyword evidence="9" id="KW-1185">Reference proteome</keyword>
<dbReference type="PANTHER" id="PTHR24092">
    <property type="entry name" value="PROBABLE PHOSPHOLIPID-TRANSPORTING ATPASE"/>
    <property type="match status" value="1"/>
</dbReference>
<keyword evidence="4" id="KW-0460">Magnesium</keyword>
<name>A0A7L2SBR6_9PASS</name>
<dbReference type="Pfam" id="PF16212">
    <property type="entry name" value="PhoLip_ATPase_C"/>
    <property type="match status" value="1"/>
</dbReference>
<protein>
    <submittedName>
        <fullName evidence="8">AT10B ATPase</fullName>
    </submittedName>
</protein>
<organism evidence="8 9">
    <name type="scientific">Mystacornis crossleyi</name>
    <dbReference type="NCBI Taxonomy" id="98133"/>
    <lineage>
        <taxon>Eukaryota</taxon>
        <taxon>Metazoa</taxon>
        <taxon>Chordata</taxon>
        <taxon>Craniata</taxon>
        <taxon>Vertebrata</taxon>
        <taxon>Euteleostomi</taxon>
        <taxon>Archelosauria</taxon>
        <taxon>Archosauria</taxon>
        <taxon>Dinosauria</taxon>
        <taxon>Saurischia</taxon>
        <taxon>Theropoda</taxon>
        <taxon>Coelurosauria</taxon>
        <taxon>Aves</taxon>
        <taxon>Neognathae</taxon>
        <taxon>Neoaves</taxon>
        <taxon>Telluraves</taxon>
        <taxon>Australaves</taxon>
        <taxon>Passeriformes</taxon>
        <taxon>Sylvioidea</taxon>
        <taxon>Timaliidae</taxon>
        <taxon>Mystacornis</taxon>
    </lineage>
</organism>
<feature type="non-terminal residue" evidence="8">
    <location>
        <position position="1"/>
    </location>
</feature>
<keyword evidence="5" id="KW-1133">Transmembrane helix</keyword>
<dbReference type="InterPro" id="IPR036412">
    <property type="entry name" value="HAD-like_sf"/>
</dbReference>
<proteinExistence type="predicted"/>
<dbReference type="InterPro" id="IPR023214">
    <property type="entry name" value="HAD_sf"/>
</dbReference>
<dbReference type="EMBL" id="VYZQ01036464">
    <property type="protein sequence ID" value="NXS19039.1"/>
    <property type="molecule type" value="Genomic_DNA"/>
</dbReference>
<dbReference type="AlphaFoldDB" id="A0A7L2SBR6"/>
<accession>A0A7L2SBR6</accession>
<evidence type="ECO:0000256" key="4">
    <source>
        <dbReference type="ARBA" id="ARBA00022842"/>
    </source>
</evidence>
<reference evidence="8 9" key="1">
    <citation type="submission" date="2019-09" db="EMBL/GenBank/DDBJ databases">
        <title>Bird 10,000 Genomes (B10K) Project - Family phase.</title>
        <authorList>
            <person name="Zhang G."/>
        </authorList>
    </citation>
    <scope>NUCLEOTIDE SEQUENCE [LARGE SCALE GENOMIC DNA]</scope>
    <source>
        <strain evidence="8">B10K-DU-002-82</strain>
    </source>
</reference>